<evidence type="ECO:0000313" key="2">
    <source>
        <dbReference type="Proteomes" id="UP000018934"/>
    </source>
</evidence>
<sequence>MPVFFDYMIYNKNCQCRKGKYVNNKCTFQKGKEGKSNGKI</sequence>
<accession>A0ABN4BV52</accession>
<evidence type="ECO:0000313" key="1">
    <source>
        <dbReference type="EMBL" id="AHF11258.1"/>
    </source>
</evidence>
<dbReference type="EMBL" id="CP007033">
    <property type="protein sequence ID" value="AHF11258.1"/>
    <property type="molecule type" value="Genomic_DNA"/>
</dbReference>
<protein>
    <submittedName>
        <fullName evidence="1">Uncharacterized protein</fullName>
    </submittedName>
</protein>
<reference evidence="1 2" key="1">
    <citation type="journal article" date="2013" name="Stand. Genomic Sci.">
        <title>Complete genome sequence of Dehalobacter restrictus PER-K23(T.).</title>
        <authorList>
            <person name="Kruse T."/>
            <person name="Maillard J."/>
            <person name="Goodwin L."/>
            <person name="Woyke T."/>
            <person name="Teshima H."/>
            <person name="Bruce D."/>
            <person name="Detter C."/>
            <person name="Tapia R."/>
            <person name="Han C."/>
            <person name="Huntemann M."/>
            <person name="Wei C.L."/>
            <person name="Han J."/>
            <person name="Chen A."/>
            <person name="Kyrpides N."/>
            <person name="Szeto E."/>
            <person name="Markowitz V."/>
            <person name="Ivanova N."/>
            <person name="Pagani I."/>
            <person name="Pati A."/>
            <person name="Pitluck S."/>
            <person name="Nolan M."/>
            <person name="Holliger C."/>
            <person name="Smidt H."/>
        </authorList>
    </citation>
    <scope>NUCLEOTIDE SEQUENCE [LARGE SCALE GENOMIC DNA]</scope>
    <source>
        <strain evidence="2">DSM 9455</strain>
    </source>
</reference>
<name>A0ABN4BV52_DEHRP</name>
<gene>
    <name evidence="1" type="ORF">DEHRE_03305</name>
</gene>
<organism evidence="1 2">
    <name type="scientific">Dehalobacter restrictus (strain DSM 9455 / PER-K23)</name>
    <dbReference type="NCBI Taxonomy" id="871738"/>
    <lineage>
        <taxon>Bacteria</taxon>
        <taxon>Bacillati</taxon>
        <taxon>Bacillota</taxon>
        <taxon>Clostridia</taxon>
        <taxon>Eubacteriales</taxon>
        <taxon>Desulfitobacteriaceae</taxon>
        <taxon>Dehalobacter</taxon>
    </lineage>
</organism>
<proteinExistence type="predicted"/>
<keyword evidence="2" id="KW-1185">Reference proteome</keyword>
<dbReference type="Proteomes" id="UP000018934">
    <property type="component" value="Chromosome"/>
</dbReference>